<dbReference type="AlphaFoldDB" id="A0A9W9NA20"/>
<evidence type="ECO:0000313" key="3">
    <source>
        <dbReference type="Proteomes" id="UP001150904"/>
    </source>
</evidence>
<evidence type="ECO:0000313" key="2">
    <source>
        <dbReference type="EMBL" id="KAJ5215228.1"/>
    </source>
</evidence>
<sequence length="157" mass="18581">MKPGKKKVLAMKVRYANPNRLYQRKRSVKAHHLAWMSNLEAVTAAKLYENSTEKRNWSILRHADSISLQNVRKAEREKQGSFKNLSEREEQIERYRKSENKATKRQLKKGLAGDIEILKSEMEDLKKKVNTLQPLLSERHKRKRVFPRRSQLDQKSL</sequence>
<dbReference type="Proteomes" id="UP001150904">
    <property type="component" value="Unassembled WGS sequence"/>
</dbReference>
<dbReference type="OrthoDB" id="4363188at2759"/>
<organism evidence="2 3">
    <name type="scientific">Penicillium cinerascens</name>
    <dbReference type="NCBI Taxonomy" id="70096"/>
    <lineage>
        <taxon>Eukaryota</taxon>
        <taxon>Fungi</taxon>
        <taxon>Dikarya</taxon>
        <taxon>Ascomycota</taxon>
        <taxon>Pezizomycotina</taxon>
        <taxon>Eurotiomycetes</taxon>
        <taxon>Eurotiomycetidae</taxon>
        <taxon>Eurotiales</taxon>
        <taxon>Aspergillaceae</taxon>
        <taxon>Penicillium</taxon>
    </lineage>
</organism>
<proteinExistence type="predicted"/>
<comment type="caution">
    <text evidence="2">The sequence shown here is derived from an EMBL/GenBank/DDBJ whole genome shotgun (WGS) entry which is preliminary data.</text>
</comment>
<reference evidence="2" key="2">
    <citation type="journal article" date="2023" name="IMA Fungus">
        <title>Comparative genomic study of the Penicillium genus elucidates a diverse pangenome and 15 lateral gene transfer events.</title>
        <authorList>
            <person name="Petersen C."/>
            <person name="Sorensen T."/>
            <person name="Nielsen M.R."/>
            <person name="Sondergaard T.E."/>
            <person name="Sorensen J.L."/>
            <person name="Fitzpatrick D.A."/>
            <person name="Frisvad J.C."/>
            <person name="Nielsen K.L."/>
        </authorList>
    </citation>
    <scope>NUCLEOTIDE SEQUENCE</scope>
    <source>
        <strain evidence="2">IBT 15544</strain>
    </source>
</reference>
<accession>A0A9W9NA20</accession>
<evidence type="ECO:0000256" key="1">
    <source>
        <dbReference type="SAM" id="Coils"/>
    </source>
</evidence>
<reference evidence="2" key="1">
    <citation type="submission" date="2022-12" db="EMBL/GenBank/DDBJ databases">
        <authorList>
            <person name="Petersen C."/>
        </authorList>
    </citation>
    <scope>NUCLEOTIDE SEQUENCE</scope>
    <source>
        <strain evidence="2">IBT 15544</strain>
    </source>
</reference>
<keyword evidence="1" id="KW-0175">Coiled coil</keyword>
<protein>
    <submittedName>
        <fullName evidence="2">Uncharacterized protein</fullName>
    </submittedName>
</protein>
<dbReference type="RefSeq" id="XP_058311041.1">
    <property type="nucleotide sequence ID" value="XM_058448697.1"/>
</dbReference>
<name>A0A9W9NA20_9EURO</name>
<feature type="coiled-coil region" evidence="1">
    <location>
        <begin position="85"/>
        <end position="128"/>
    </location>
</feature>
<keyword evidence="3" id="KW-1185">Reference proteome</keyword>
<dbReference type="EMBL" id="JAPQKR010000005">
    <property type="protein sequence ID" value="KAJ5215228.1"/>
    <property type="molecule type" value="Genomic_DNA"/>
</dbReference>
<gene>
    <name evidence="2" type="ORF">N7498_001635</name>
</gene>
<dbReference type="GeneID" id="83175998"/>